<proteinExistence type="predicted"/>
<keyword evidence="3" id="KW-1185">Reference proteome</keyword>
<reference evidence="2 3" key="1">
    <citation type="journal article" date="2021" name="BMC Genomics">
        <title>Datura genome reveals duplications of psychoactive alkaloid biosynthetic genes and high mutation rate following tissue culture.</title>
        <authorList>
            <person name="Rajewski A."/>
            <person name="Carter-House D."/>
            <person name="Stajich J."/>
            <person name="Litt A."/>
        </authorList>
    </citation>
    <scope>NUCLEOTIDE SEQUENCE [LARGE SCALE GENOMIC DNA]</scope>
    <source>
        <strain evidence="2">AR-01</strain>
    </source>
</reference>
<feature type="compositionally biased region" description="Low complexity" evidence="1">
    <location>
        <begin position="62"/>
        <end position="92"/>
    </location>
</feature>
<accession>A0ABS8SUF1</accession>
<feature type="region of interest" description="Disordered" evidence="1">
    <location>
        <begin position="173"/>
        <end position="213"/>
    </location>
</feature>
<gene>
    <name evidence="2" type="ORF">HAX54_048718</name>
</gene>
<dbReference type="Proteomes" id="UP000823775">
    <property type="component" value="Unassembled WGS sequence"/>
</dbReference>
<organism evidence="2 3">
    <name type="scientific">Datura stramonium</name>
    <name type="common">Jimsonweed</name>
    <name type="synonym">Common thornapple</name>
    <dbReference type="NCBI Taxonomy" id="4076"/>
    <lineage>
        <taxon>Eukaryota</taxon>
        <taxon>Viridiplantae</taxon>
        <taxon>Streptophyta</taxon>
        <taxon>Embryophyta</taxon>
        <taxon>Tracheophyta</taxon>
        <taxon>Spermatophyta</taxon>
        <taxon>Magnoliopsida</taxon>
        <taxon>eudicotyledons</taxon>
        <taxon>Gunneridae</taxon>
        <taxon>Pentapetalae</taxon>
        <taxon>asterids</taxon>
        <taxon>lamiids</taxon>
        <taxon>Solanales</taxon>
        <taxon>Solanaceae</taxon>
        <taxon>Solanoideae</taxon>
        <taxon>Datureae</taxon>
        <taxon>Datura</taxon>
    </lineage>
</organism>
<evidence type="ECO:0000313" key="2">
    <source>
        <dbReference type="EMBL" id="MCD7462533.1"/>
    </source>
</evidence>
<sequence length="225" mass="24039">MVTTGNTTCLTYLYTVTGMHACEGPGSKDVNIAHTRQRFNAPRQPSRDQGTQLTDNLILNTPISSNRPSSPSSTDTLDSPSSKVHSPSVVSVIPTAITHRDDNTGGQGTGMTVDSPMMAKEGTDVHPKEGSDLSTETLFEGGIMESKEEPSNILQSEAEIIKGFIIALGTREKEVGERSPSTEGSKPDFSEGNYLFVQESGEPSSQEAPLVAALPSGMKPLHYRT</sequence>
<protein>
    <submittedName>
        <fullName evidence="2">Uncharacterized protein</fullName>
    </submittedName>
</protein>
<dbReference type="EMBL" id="JACEIK010000809">
    <property type="protein sequence ID" value="MCD7462533.1"/>
    <property type="molecule type" value="Genomic_DNA"/>
</dbReference>
<feature type="region of interest" description="Disordered" evidence="1">
    <location>
        <begin position="60"/>
        <end position="116"/>
    </location>
</feature>
<comment type="caution">
    <text evidence="2">The sequence shown here is derived from an EMBL/GenBank/DDBJ whole genome shotgun (WGS) entry which is preliminary data.</text>
</comment>
<name>A0ABS8SUF1_DATST</name>
<evidence type="ECO:0000313" key="3">
    <source>
        <dbReference type="Proteomes" id="UP000823775"/>
    </source>
</evidence>
<evidence type="ECO:0000256" key="1">
    <source>
        <dbReference type="SAM" id="MobiDB-lite"/>
    </source>
</evidence>